<comment type="cofactor">
    <cofactor evidence="1">
        <name>heme</name>
        <dbReference type="ChEBI" id="CHEBI:30413"/>
    </cofactor>
</comment>
<keyword evidence="5" id="KW-0479">Metal-binding</keyword>
<dbReference type="SUPFAM" id="SSF48264">
    <property type="entry name" value="Cytochrome P450"/>
    <property type="match status" value="1"/>
</dbReference>
<dbReference type="InterPro" id="IPR036396">
    <property type="entry name" value="Cyt_P450_sf"/>
</dbReference>
<keyword evidence="6" id="KW-0560">Oxidoreductase</keyword>
<dbReference type="Gene3D" id="1.10.630.10">
    <property type="entry name" value="Cytochrome P450"/>
    <property type="match status" value="1"/>
</dbReference>
<dbReference type="GO" id="GO:0004497">
    <property type="term" value="F:monooxygenase activity"/>
    <property type="evidence" value="ECO:0007669"/>
    <property type="project" value="UniProtKB-KW"/>
</dbReference>
<dbReference type="InterPro" id="IPR002401">
    <property type="entry name" value="Cyt_P450_E_grp-I"/>
</dbReference>
<dbReference type="InterPro" id="IPR050364">
    <property type="entry name" value="Cytochrome_P450_fung"/>
</dbReference>
<evidence type="ECO:0000256" key="2">
    <source>
        <dbReference type="ARBA" id="ARBA00005179"/>
    </source>
</evidence>
<dbReference type="Proteomes" id="UP000283269">
    <property type="component" value="Unassembled WGS sequence"/>
</dbReference>
<gene>
    <name evidence="9" type="ORF">CVT25_013442</name>
</gene>
<sequence length="411" mass="46505">MLDLPTSYAALAYTDWGKKYNSSILYAEALGNRIIILNSAKDADELLERPERAKIYADRPIIPIIDIMGWEINVAIMPYGDQWRRHRRIFQNNFNKKAIQNFEPVQTRKVRNLLQGLLGTPERFEAHSKMFSASLTISMMYGYEVKSVDEPCVTVADEAIMLGTRLLVPGASLINIIPSLRHVPEWFPGASSRKMAAKIRRMTDEVIRFPLDYVKKSFEAGTVVPSLVADFYEKKHTVGATQEEEDMIKRIAYTVYGAASDTTISFAGSFFYLMAVNTDAQRKAHAEIDRVIGSKRLPTLADRESLPYIEAIYREVLRLRPPFPLGVPHSLTEDDYYKGYFIPKASSTVWLMMASVLSCFKITNSKDKDGNDVKINGDFEDNGLMNHKSKFECAFHPRSSASRKLAADSVL</sequence>
<dbReference type="InterPro" id="IPR001128">
    <property type="entry name" value="Cyt_P450"/>
</dbReference>
<dbReference type="GO" id="GO:0005506">
    <property type="term" value="F:iron ion binding"/>
    <property type="evidence" value="ECO:0007669"/>
    <property type="project" value="InterPro"/>
</dbReference>
<dbReference type="EMBL" id="NHYD01003221">
    <property type="protein sequence ID" value="PPQ81712.1"/>
    <property type="molecule type" value="Genomic_DNA"/>
</dbReference>
<keyword evidence="7" id="KW-0408">Iron</keyword>
<keyword evidence="4" id="KW-0349">Heme</keyword>
<dbReference type="OrthoDB" id="2789670at2759"/>
<keyword evidence="8" id="KW-0503">Monooxygenase</keyword>
<dbReference type="AlphaFoldDB" id="A0A409WT94"/>
<evidence type="ECO:0008006" key="11">
    <source>
        <dbReference type="Google" id="ProtNLM"/>
    </source>
</evidence>
<evidence type="ECO:0000256" key="8">
    <source>
        <dbReference type="ARBA" id="ARBA00023033"/>
    </source>
</evidence>
<dbReference type="STRING" id="93625.A0A409WT94"/>
<keyword evidence="10" id="KW-1185">Reference proteome</keyword>
<evidence type="ECO:0000313" key="9">
    <source>
        <dbReference type="EMBL" id="PPQ81712.1"/>
    </source>
</evidence>
<evidence type="ECO:0000256" key="6">
    <source>
        <dbReference type="ARBA" id="ARBA00023002"/>
    </source>
</evidence>
<dbReference type="GO" id="GO:0016705">
    <property type="term" value="F:oxidoreductase activity, acting on paired donors, with incorporation or reduction of molecular oxygen"/>
    <property type="evidence" value="ECO:0007669"/>
    <property type="project" value="InterPro"/>
</dbReference>
<dbReference type="GO" id="GO:0020037">
    <property type="term" value="F:heme binding"/>
    <property type="evidence" value="ECO:0007669"/>
    <property type="project" value="InterPro"/>
</dbReference>
<evidence type="ECO:0000256" key="4">
    <source>
        <dbReference type="ARBA" id="ARBA00022617"/>
    </source>
</evidence>
<name>A0A409WT94_PSICY</name>
<evidence type="ECO:0000256" key="5">
    <source>
        <dbReference type="ARBA" id="ARBA00022723"/>
    </source>
</evidence>
<comment type="pathway">
    <text evidence="2">Secondary metabolite biosynthesis.</text>
</comment>
<evidence type="ECO:0000256" key="3">
    <source>
        <dbReference type="ARBA" id="ARBA00010617"/>
    </source>
</evidence>
<dbReference type="Pfam" id="PF00067">
    <property type="entry name" value="p450"/>
    <property type="match status" value="1"/>
</dbReference>
<protein>
    <recommendedName>
        <fullName evidence="11">Cytochrome P450</fullName>
    </recommendedName>
</protein>
<evidence type="ECO:0000256" key="7">
    <source>
        <dbReference type="ARBA" id="ARBA00023004"/>
    </source>
</evidence>
<dbReference type="PRINTS" id="PR00463">
    <property type="entry name" value="EP450I"/>
</dbReference>
<comment type="caution">
    <text evidence="9">The sequence shown here is derived from an EMBL/GenBank/DDBJ whole genome shotgun (WGS) entry which is preliminary data.</text>
</comment>
<evidence type="ECO:0000313" key="10">
    <source>
        <dbReference type="Proteomes" id="UP000283269"/>
    </source>
</evidence>
<organism evidence="9 10">
    <name type="scientific">Psilocybe cyanescens</name>
    <dbReference type="NCBI Taxonomy" id="93625"/>
    <lineage>
        <taxon>Eukaryota</taxon>
        <taxon>Fungi</taxon>
        <taxon>Dikarya</taxon>
        <taxon>Basidiomycota</taxon>
        <taxon>Agaricomycotina</taxon>
        <taxon>Agaricomycetes</taxon>
        <taxon>Agaricomycetidae</taxon>
        <taxon>Agaricales</taxon>
        <taxon>Agaricineae</taxon>
        <taxon>Strophariaceae</taxon>
        <taxon>Psilocybe</taxon>
    </lineage>
</organism>
<dbReference type="InParanoid" id="A0A409WT94"/>
<evidence type="ECO:0000256" key="1">
    <source>
        <dbReference type="ARBA" id="ARBA00001971"/>
    </source>
</evidence>
<dbReference type="PANTHER" id="PTHR46300:SF7">
    <property type="entry name" value="P450, PUTATIVE (EUROFUNG)-RELATED"/>
    <property type="match status" value="1"/>
</dbReference>
<comment type="similarity">
    <text evidence="3">Belongs to the cytochrome P450 family.</text>
</comment>
<reference evidence="9 10" key="1">
    <citation type="journal article" date="2018" name="Evol. Lett.">
        <title>Horizontal gene cluster transfer increased hallucinogenic mushroom diversity.</title>
        <authorList>
            <person name="Reynolds H.T."/>
            <person name="Vijayakumar V."/>
            <person name="Gluck-Thaler E."/>
            <person name="Korotkin H.B."/>
            <person name="Matheny P.B."/>
            <person name="Slot J.C."/>
        </authorList>
    </citation>
    <scope>NUCLEOTIDE SEQUENCE [LARGE SCALE GENOMIC DNA]</scope>
    <source>
        <strain evidence="9 10">2631</strain>
    </source>
</reference>
<accession>A0A409WT94</accession>
<proteinExistence type="inferred from homology"/>
<dbReference type="PANTHER" id="PTHR46300">
    <property type="entry name" value="P450, PUTATIVE (EUROFUNG)-RELATED-RELATED"/>
    <property type="match status" value="1"/>
</dbReference>